<dbReference type="EMBL" id="CAICTM010002541">
    <property type="protein sequence ID" value="CAB9529560.1"/>
    <property type="molecule type" value="Genomic_DNA"/>
</dbReference>
<comment type="caution">
    <text evidence="2">The sequence shown here is derived from an EMBL/GenBank/DDBJ whole genome shotgun (WGS) entry which is preliminary data.</text>
</comment>
<feature type="region of interest" description="Disordered" evidence="1">
    <location>
        <begin position="228"/>
        <end position="257"/>
    </location>
</feature>
<protein>
    <submittedName>
        <fullName evidence="2">Uncharacterized protein</fullName>
    </submittedName>
</protein>
<feature type="region of interest" description="Disordered" evidence="1">
    <location>
        <begin position="292"/>
        <end position="311"/>
    </location>
</feature>
<sequence>MRANTKWSNADYILRKGLTDIPLAGCVMQYKKKPEQHVEKTCKVCIPHHNESRTPPTHKCSTWREVRRTGGQLPVDIPEPEFIADPAHRKKGLRNDLYALLAQKKKFNFGLCEGDILRLCLSYIYMVKQLLKIPRSAWAERSQAPLFHHFDDHRVFETLGLELDASTVHYLEQVDNWRAKRIASRKTSTYRQQRNKKVYAKLLAYHSQLKADRVKNQYYETCTALNEDEPERVSGEPQSKKRKKSKTPVLPPDNQPPAGCALDNWCRACREWGHKRRTSRLCSMNKKLHASHPSLEQLESMPEKEQHKTQQSLLDTIPLDIEDSDECLGAGLVASLLDTAMREDDDEDNA</sequence>
<organism evidence="2 3">
    <name type="scientific">Seminavis robusta</name>
    <dbReference type="NCBI Taxonomy" id="568900"/>
    <lineage>
        <taxon>Eukaryota</taxon>
        <taxon>Sar</taxon>
        <taxon>Stramenopiles</taxon>
        <taxon>Ochrophyta</taxon>
        <taxon>Bacillariophyta</taxon>
        <taxon>Bacillariophyceae</taxon>
        <taxon>Bacillariophycidae</taxon>
        <taxon>Naviculales</taxon>
        <taxon>Naviculaceae</taxon>
        <taxon>Seminavis</taxon>
    </lineage>
</organism>
<proteinExistence type="predicted"/>
<accession>A0A9N8F072</accession>
<evidence type="ECO:0000313" key="2">
    <source>
        <dbReference type="EMBL" id="CAB9529560.1"/>
    </source>
</evidence>
<gene>
    <name evidence="2" type="ORF">SEMRO_2543_G330750.1</name>
</gene>
<dbReference type="AlphaFoldDB" id="A0A9N8F072"/>
<evidence type="ECO:0000256" key="1">
    <source>
        <dbReference type="SAM" id="MobiDB-lite"/>
    </source>
</evidence>
<reference evidence="2" key="1">
    <citation type="submission" date="2020-06" db="EMBL/GenBank/DDBJ databases">
        <authorList>
            <consortium name="Plant Systems Biology data submission"/>
        </authorList>
    </citation>
    <scope>NUCLEOTIDE SEQUENCE</scope>
    <source>
        <strain evidence="2">D6</strain>
    </source>
</reference>
<keyword evidence="3" id="KW-1185">Reference proteome</keyword>
<dbReference type="Proteomes" id="UP001153069">
    <property type="component" value="Unassembled WGS sequence"/>
</dbReference>
<name>A0A9N8F072_9STRA</name>
<evidence type="ECO:0000313" key="3">
    <source>
        <dbReference type="Proteomes" id="UP001153069"/>
    </source>
</evidence>